<dbReference type="RefSeq" id="XP_007673495.1">
    <property type="nucleotide sequence ID" value="XM_007675305.1"/>
</dbReference>
<accession>M2LVM2</accession>
<dbReference type="Proteomes" id="UP000011761">
    <property type="component" value="Unassembled WGS sequence"/>
</dbReference>
<name>M2LVM2_BAUPA</name>
<protein>
    <submittedName>
        <fullName evidence="1">Uncharacterized protein</fullName>
    </submittedName>
</protein>
<gene>
    <name evidence="1" type="ORF">BAUCODRAFT_30977</name>
</gene>
<proteinExistence type="predicted"/>
<dbReference type="OrthoDB" id="2884623at2759"/>
<dbReference type="HOGENOM" id="CLU_2084416_0_0_1"/>
<evidence type="ECO:0000313" key="2">
    <source>
        <dbReference type="Proteomes" id="UP000011761"/>
    </source>
</evidence>
<organism evidence="1 2">
    <name type="scientific">Baudoinia panamericana (strain UAMH 10762)</name>
    <name type="common">Angels' share fungus</name>
    <name type="synonym">Baudoinia compniacensis (strain UAMH 10762)</name>
    <dbReference type="NCBI Taxonomy" id="717646"/>
    <lineage>
        <taxon>Eukaryota</taxon>
        <taxon>Fungi</taxon>
        <taxon>Dikarya</taxon>
        <taxon>Ascomycota</taxon>
        <taxon>Pezizomycotina</taxon>
        <taxon>Dothideomycetes</taxon>
        <taxon>Dothideomycetidae</taxon>
        <taxon>Mycosphaerellales</taxon>
        <taxon>Teratosphaeriaceae</taxon>
        <taxon>Baudoinia</taxon>
    </lineage>
</organism>
<sequence>MNDSTCILGQQKNEGVDGNCKASVTFGRTRLPYVEAYSMWCNLDIANMDFEDFIVYEGELDEDGYLTYTSPGAADVDGASSGRRTRRWRGSDVKARSDVYCMRPSLVPLALSSLYSR</sequence>
<dbReference type="EMBL" id="KB445552">
    <property type="protein sequence ID" value="EMC98702.1"/>
    <property type="molecule type" value="Genomic_DNA"/>
</dbReference>
<dbReference type="eggNOG" id="ENOG502RMEK">
    <property type="taxonomic scope" value="Eukaryota"/>
</dbReference>
<evidence type="ECO:0000313" key="1">
    <source>
        <dbReference type="EMBL" id="EMC98702.1"/>
    </source>
</evidence>
<dbReference type="AlphaFoldDB" id="M2LVM2"/>
<reference evidence="1 2" key="1">
    <citation type="journal article" date="2012" name="PLoS Pathog.">
        <title>Diverse lifestyles and strategies of plant pathogenesis encoded in the genomes of eighteen Dothideomycetes fungi.</title>
        <authorList>
            <person name="Ohm R.A."/>
            <person name="Feau N."/>
            <person name="Henrissat B."/>
            <person name="Schoch C.L."/>
            <person name="Horwitz B.A."/>
            <person name="Barry K.W."/>
            <person name="Condon B.J."/>
            <person name="Copeland A.C."/>
            <person name="Dhillon B."/>
            <person name="Glaser F."/>
            <person name="Hesse C.N."/>
            <person name="Kosti I."/>
            <person name="LaButti K."/>
            <person name="Lindquist E.A."/>
            <person name="Lucas S."/>
            <person name="Salamov A.A."/>
            <person name="Bradshaw R.E."/>
            <person name="Ciuffetti L."/>
            <person name="Hamelin R.C."/>
            <person name="Kema G.H.J."/>
            <person name="Lawrence C."/>
            <person name="Scott J.A."/>
            <person name="Spatafora J.W."/>
            <person name="Turgeon B.G."/>
            <person name="de Wit P.J.G.M."/>
            <person name="Zhong S."/>
            <person name="Goodwin S.B."/>
            <person name="Grigoriev I.V."/>
        </authorList>
    </citation>
    <scope>NUCLEOTIDE SEQUENCE [LARGE SCALE GENOMIC DNA]</scope>
    <source>
        <strain evidence="1 2">UAMH 10762</strain>
    </source>
</reference>
<dbReference type="GeneID" id="19111360"/>
<dbReference type="KEGG" id="bcom:BAUCODRAFT_30977"/>
<keyword evidence="2" id="KW-1185">Reference proteome</keyword>